<dbReference type="InterPro" id="IPR002589">
    <property type="entry name" value="Macro_dom"/>
</dbReference>
<dbReference type="AlphaFoldDB" id="V8PI04"/>
<dbReference type="GO" id="GO:0140293">
    <property type="term" value="F:ADP-ribosylglutamate hydrolase activity"/>
    <property type="evidence" value="ECO:0007669"/>
    <property type="project" value="TreeGrafter"/>
</dbReference>
<dbReference type="PANTHER" id="PTHR11106:SF104">
    <property type="entry name" value="ADP-RIBOSE GLYCOHYDROLASE MACROD2"/>
    <property type="match status" value="1"/>
</dbReference>
<dbReference type="Pfam" id="PF01661">
    <property type="entry name" value="Macro"/>
    <property type="match status" value="1"/>
</dbReference>
<sequence length="941" mass="105910">MKLKETEFKDFHDIEEAGDLLGDPQDAEMREMVSRNTYHLAIVHSREARSYLNKTNPNILIRYVNAELLLGLAKHCAVELCGHFNQMITAEQEITLSSCSRSLEKTINQGLDMDENSIALARKNFLYSLRTWLNRLSSLRACDAFENELQNILREKRLASISQWNEEVKEKDERFHTFLINVATETLNWEPAVGGLFKLILTGFPSGNSALMREWLAFHIAWDRSRITLTLLVEHSERQDRKISVQQSISTDYKTENDGDDVIHTVGPIARGHISDIHKEDLANCYKTSLKLAKENLIRSIQPRFSPPLLEPCSSSLHCRQQQQFCLVHLSGQLVSNQLASEARPSWTSCSSHSSLSSRQEARSIGNQLTSGQLTSGGGALHLEVVLLQLWPRPMLPPLPWLHRLCSAALLAYFKPPPPQSQMSAEGLRRGEMEYSEKVAFFQEQLSNVGEQSEGNEKGTESLTGFGILLMLWSFRALHCFIMWLHGTIPEAATIFPGPQFNADAENMAASGIALYSDNQKMQKKQRQCVWIDQYKFSSTYQMVYAVKEKHYGSFLANDTGFRLFHVSQQAFMNHNGVNKEPASSATVSYQIRVTYKKYSKNTSNPAVGIGVEVEVGIVSTIEEVIVANSIIKFQQELLEMTMGSQGTQSFPNEPAAVIALTTVKEWLSKNENEFNIGEKIFYTMRESSIQERIGLSDNSSPDIHVYNETIGEDKYYKIDSEEVKKSEMPKIDIIPLLTVTLEFKSTFLPKNMVKVPNCSEQIDALEILRAGCVYHGASRDDVVSPGLALSSKLSIFNSSGGYPQMCRECGSLLLYGKKSDHPNTPFYILSSPLIAGIKNVIADHKHRFQIFDGLYLVVICCHLEKKIHEVSSTQVYFTFDKIKQLIKTVFSEGYIDLYAVTHCVSGGRSEVFNCQATKIATGADSQGTIRRSYDEKGKKP</sequence>
<feature type="non-terminal residue" evidence="2">
    <location>
        <position position="1"/>
    </location>
</feature>
<dbReference type="OrthoDB" id="6133115at2759"/>
<dbReference type="GO" id="GO:0006974">
    <property type="term" value="P:DNA damage response"/>
    <property type="evidence" value="ECO:0007669"/>
    <property type="project" value="TreeGrafter"/>
</dbReference>
<organism evidence="2 3">
    <name type="scientific">Ophiophagus hannah</name>
    <name type="common">King cobra</name>
    <name type="synonym">Naja hannah</name>
    <dbReference type="NCBI Taxonomy" id="8665"/>
    <lineage>
        <taxon>Eukaryota</taxon>
        <taxon>Metazoa</taxon>
        <taxon>Chordata</taxon>
        <taxon>Craniata</taxon>
        <taxon>Vertebrata</taxon>
        <taxon>Euteleostomi</taxon>
        <taxon>Lepidosauria</taxon>
        <taxon>Squamata</taxon>
        <taxon>Bifurcata</taxon>
        <taxon>Unidentata</taxon>
        <taxon>Episquamata</taxon>
        <taxon>Toxicofera</taxon>
        <taxon>Serpentes</taxon>
        <taxon>Colubroidea</taxon>
        <taxon>Elapidae</taxon>
        <taxon>Elapinae</taxon>
        <taxon>Ophiophagus</taxon>
    </lineage>
</organism>
<reference evidence="2 3" key="1">
    <citation type="journal article" date="2013" name="Proc. Natl. Acad. Sci. U.S.A.">
        <title>The king cobra genome reveals dynamic gene evolution and adaptation in the snake venom system.</title>
        <authorList>
            <person name="Vonk F.J."/>
            <person name="Casewell N.R."/>
            <person name="Henkel C.V."/>
            <person name="Heimberg A.M."/>
            <person name="Jansen H.J."/>
            <person name="McCleary R.J."/>
            <person name="Kerkkamp H.M."/>
            <person name="Vos R.A."/>
            <person name="Guerreiro I."/>
            <person name="Calvete J.J."/>
            <person name="Wuster W."/>
            <person name="Woods A.E."/>
            <person name="Logan J.M."/>
            <person name="Harrison R.A."/>
            <person name="Castoe T.A."/>
            <person name="de Koning A.P."/>
            <person name="Pollock D.D."/>
            <person name="Yandell M."/>
            <person name="Calderon D."/>
            <person name="Renjifo C."/>
            <person name="Currier R.B."/>
            <person name="Salgado D."/>
            <person name="Pla D."/>
            <person name="Sanz L."/>
            <person name="Hyder A.S."/>
            <person name="Ribeiro J.M."/>
            <person name="Arntzen J.W."/>
            <person name="van den Thillart G.E."/>
            <person name="Boetzer M."/>
            <person name="Pirovano W."/>
            <person name="Dirks R.P."/>
            <person name="Spaink H.P."/>
            <person name="Duboule D."/>
            <person name="McGlinn E."/>
            <person name="Kini R.M."/>
            <person name="Richardson M.K."/>
        </authorList>
    </citation>
    <scope>NUCLEOTIDE SEQUENCE</scope>
    <source>
        <tissue evidence="2">Blood</tissue>
    </source>
</reference>
<evidence type="ECO:0000259" key="1">
    <source>
        <dbReference type="Pfam" id="PF01661"/>
    </source>
</evidence>
<dbReference type="GO" id="GO:0140291">
    <property type="term" value="P:peptidyl-glutamate ADP-deribosylation"/>
    <property type="evidence" value="ECO:0007669"/>
    <property type="project" value="TreeGrafter"/>
</dbReference>
<dbReference type="GO" id="GO:0005654">
    <property type="term" value="C:nucleoplasm"/>
    <property type="evidence" value="ECO:0007669"/>
    <property type="project" value="TreeGrafter"/>
</dbReference>
<dbReference type="PANTHER" id="PTHR11106">
    <property type="entry name" value="GANGLIOSIDE INDUCED DIFFERENTIATION ASSOCIATED PROTEIN 2-RELATED"/>
    <property type="match status" value="1"/>
</dbReference>
<accession>V8PI04</accession>
<dbReference type="InterPro" id="IPR043472">
    <property type="entry name" value="Macro_dom-like"/>
</dbReference>
<gene>
    <name evidence="2" type="primary">MACROD2</name>
    <name evidence="2" type="ORF">L345_00666</name>
</gene>
<dbReference type="SUPFAM" id="SSF52949">
    <property type="entry name" value="Macro domain-like"/>
    <property type="match status" value="1"/>
</dbReference>
<dbReference type="Proteomes" id="UP000018936">
    <property type="component" value="Unassembled WGS sequence"/>
</dbReference>
<dbReference type="GO" id="GO:0042278">
    <property type="term" value="P:purine nucleoside metabolic process"/>
    <property type="evidence" value="ECO:0007669"/>
    <property type="project" value="TreeGrafter"/>
</dbReference>
<dbReference type="EMBL" id="AZIM01000083">
    <property type="protein sequence ID" value="ETE73502.1"/>
    <property type="molecule type" value="Genomic_DNA"/>
</dbReference>
<protein>
    <submittedName>
        <fullName evidence="2">MACRO domain-containing protein 2</fullName>
    </submittedName>
</protein>
<evidence type="ECO:0000313" key="3">
    <source>
        <dbReference type="Proteomes" id="UP000018936"/>
    </source>
</evidence>
<proteinExistence type="predicted"/>
<feature type="domain" description="Macro" evidence="1">
    <location>
        <begin position="260"/>
        <end position="301"/>
    </location>
</feature>
<name>V8PI04_OPHHA</name>
<keyword evidence="3" id="KW-1185">Reference proteome</keyword>
<evidence type="ECO:0000313" key="2">
    <source>
        <dbReference type="EMBL" id="ETE73502.1"/>
    </source>
</evidence>
<comment type="caution">
    <text evidence="2">The sequence shown here is derived from an EMBL/GenBank/DDBJ whole genome shotgun (WGS) entry which is preliminary data.</text>
</comment>
<dbReference type="Gene3D" id="3.40.220.10">
    <property type="entry name" value="Leucine Aminopeptidase, subunit E, domain 1"/>
    <property type="match status" value="1"/>
</dbReference>